<dbReference type="SFLD" id="SFLDF00111">
    <property type="entry name" value="L-fuconate_dehydratase"/>
    <property type="match status" value="1"/>
</dbReference>
<keyword evidence="4" id="KW-0479">Metal-binding</keyword>
<dbReference type="SFLD" id="SFLDG00179">
    <property type="entry name" value="mandelate_racemase"/>
    <property type="match status" value="1"/>
</dbReference>
<dbReference type="Proteomes" id="UP001229952">
    <property type="component" value="Chromosome"/>
</dbReference>
<keyword evidence="5" id="KW-0460">Magnesium</keyword>
<dbReference type="EMBL" id="CP120992">
    <property type="protein sequence ID" value="WLQ44053.1"/>
    <property type="molecule type" value="Genomic_DNA"/>
</dbReference>
<dbReference type="InterPro" id="IPR013341">
    <property type="entry name" value="Mandelate_racemase_N_dom"/>
</dbReference>
<sequence length="445" mass="48257">MSQTVTDFEVHDIRFPTSEQLDGSDAMNPDPDYSAAYVVLRTDAADSAGDGVEGHGFCFTIGRGNEVMAAAIQALAPYVVGRPAPRTAADLGALYRDLTHDSQLRWLGPEKGVMHMAAGAVVNAAWDLAAKRAGRPVWQFLAEMTPEELVSLVDFRYLSDALTPEEALAILRAAEPGRAERAERLRAEGYPAYTTSPGWLGYSDDKLVRLAKEAVADGFTQIKLKVGGDLDDDVRRLGLAREAVGADVRIAVDANQRWDVADAVEWMTALAPYDPHWIEEPTSPDDILGHAAVRAGQPVKVATGEHVANRVVFKQLLQAGAVDFVQIDAARVAGVNENLAILLLAAKYGVPVCPHAGGVGLCELVQHLSMFDYVAVSGTWEDRVIEYVDHLHEHFADPTVIDSGRYRAPASPGFSARMLPGSIAAHRYPEGPVWQARRTTEEDSR</sequence>
<organism evidence="8 9">
    <name type="scientific">Streptomyces laculatispora</name>
    <dbReference type="NCBI Taxonomy" id="887464"/>
    <lineage>
        <taxon>Bacteria</taxon>
        <taxon>Bacillati</taxon>
        <taxon>Actinomycetota</taxon>
        <taxon>Actinomycetes</taxon>
        <taxon>Kitasatosporales</taxon>
        <taxon>Streptomycetaceae</taxon>
        <taxon>Streptomyces</taxon>
    </lineage>
</organism>
<dbReference type="PANTHER" id="PTHR13794:SF58">
    <property type="entry name" value="MITOCHONDRIAL ENOLASE SUPERFAMILY MEMBER 1"/>
    <property type="match status" value="1"/>
</dbReference>
<evidence type="ECO:0000256" key="3">
    <source>
        <dbReference type="ARBA" id="ARBA00013142"/>
    </source>
</evidence>
<evidence type="ECO:0000256" key="4">
    <source>
        <dbReference type="ARBA" id="ARBA00022723"/>
    </source>
</evidence>
<dbReference type="PROSITE" id="PS00909">
    <property type="entry name" value="MR_MLE_2"/>
    <property type="match status" value="1"/>
</dbReference>
<keyword evidence="9" id="KW-1185">Reference proteome</keyword>
<name>A0ABY9ID73_9ACTN</name>
<dbReference type="InterPro" id="IPR034610">
    <property type="entry name" value="L-fuconate_dehydratase"/>
</dbReference>
<dbReference type="Gene3D" id="3.20.20.120">
    <property type="entry name" value="Enolase-like C-terminal domain"/>
    <property type="match status" value="1"/>
</dbReference>
<accession>A0ABY9ID73</accession>
<gene>
    <name evidence="8" type="ORF">P8A22_31540</name>
</gene>
<dbReference type="PANTHER" id="PTHR13794">
    <property type="entry name" value="ENOLASE SUPERFAMILY, MANDELATE RACEMASE"/>
    <property type="match status" value="1"/>
</dbReference>
<dbReference type="SFLD" id="SFLDS00001">
    <property type="entry name" value="Enolase"/>
    <property type="match status" value="1"/>
</dbReference>
<reference evidence="8 9" key="1">
    <citation type="submission" date="2023-03" db="EMBL/GenBank/DDBJ databases">
        <title>Isolation and description of six Streptomyces strains from soil environments, able to metabolize different microbial glucans.</title>
        <authorList>
            <person name="Widen T."/>
            <person name="Larsbrink J."/>
        </authorList>
    </citation>
    <scope>NUCLEOTIDE SEQUENCE [LARGE SCALE GENOMIC DNA]</scope>
    <source>
        <strain evidence="8 9">Mut2</strain>
    </source>
</reference>
<evidence type="ECO:0000256" key="5">
    <source>
        <dbReference type="ARBA" id="ARBA00022842"/>
    </source>
</evidence>
<dbReference type="InterPro" id="IPR018110">
    <property type="entry name" value="Mandel_Rmase/mucon_lact_enz_CS"/>
</dbReference>
<proteinExistence type="predicted"/>
<comment type="catalytic activity">
    <reaction evidence="1">
        <text>L-fuconate = 2-dehydro-3-deoxy-L-fuconate + H2O</text>
        <dbReference type="Rhea" id="RHEA:22772"/>
        <dbReference type="ChEBI" id="CHEBI:15377"/>
        <dbReference type="ChEBI" id="CHEBI:21291"/>
        <dbReference type="ChEBI" id="CHEBI:37448"/>
        <dbReference type="EC" id="4.2.1.68"/>
    </reaction>
</comment>
<protein>
    <recommendedName>
        <fullName evidence="3">L-fuconate dehydratase</fullName>
        <ecNumber evidence="3">4.2.1.68</ecNumber>
    </recommendedName>
</protein>
<dbReference type="InterPro" id="IPR036849">
    <property type="entry name" value="Enolase-like_C_sf"/>
</dbReference>
<dbReference type="Pfam" id="PF13378">
    <property type="entry name" value="MR_MLE_C"/>
    <property type="match status" value="1"/>
</dbReference>
<dbReference type="EC" id="4.2.1.68" evidence="3"/>
<comment type="cofactor">
    <cofactor evidence="2">
        <name>Mg(2+)</name>
        <dbReference type="ChEBI" id="CHEBI:18420"/>
    </cofactor>
</comment>
<dbReference type="InterPro" id="IPR013342">
    <property type="entry name" value="Mandelate_racemase_C"/>
</dbReference>
<dbReference type="SMART" id="SM00922">
    <property type="entry name" value="MR_MLE"/>
    <property type="match status" value="1"/>
</dbReference>
<evidence type="ECO:0000313" key="8">
    <source>
        <dbReference type="EMBL" id="WLQ44053.1"/>
    </source>
</evidence>
<dbReference type="SUPFAM" id="SSF54826">
    <property type="entry name" value="Enolase N-terminal domain-like"/>
    <property type="match status" value="1"/>
</dbReference>
<dbReference type="RefSeq" id="WP_306091450.1">
    <property type="nucleotide sequence ID" value="NZ_CP120992.1"/>
</dbReference>
<feature type="domain" description="Mandelate racemase/muconate lactonizing enzyme C-terminal" evidence="7">
    <location>
        <begin position="204"/>
        <end position="300"/>
    </location>
</feature>
<dbReference type="Pfam" id="PF02746">
    <property type="entry name" value="MR_MLE_N"/>
    <property type="match status" value="1"/>
</dbReference>
<dbReference type="InterPro" id="IPR046945">
    <property type="entry name" value="RHMD-like"/>
</dbReference>
<dbReference type="InterPro" id="IPR029065">
    <property type="entry name" value="Enolase_C-like"/>
</dbReference>
<dbReference type="SUPFAM" id="SSF51604">
    <property type="entry name" value="Enolase C-terminal domain-like"/>
    <property type="match status" value="1"/>
</dbReference>
<dbReference type="Gene3D" id="3.30.390.10">
    <property type="entry name" value="Enolase-like, N-terminal domain"/>
    <property type="match status" value="1"/>
</dbReference>
<dbReference type="InterPro" id="IPR029017">
    <property type="entry name" value="Enolase-like_N"/>
</dbReference>
<evidence type="ECO:0000313" key="9">
    <source>
        <dbReference type="Proteomes" id="UP001229952"/>
    </source>
</evidence>
<evidence type="ECO:0000256" key="1">
    <source>
        <dbReference type="ARBA" id="ARBA00001737"/>
    </source>
</evidence>
<keyword evidence="6" id="KW-0456">Lyase</keyword>
<dbReference type="CDD" id="cd03324">
    <property type="entry name" value="rTSbeta_L-fuconate_dehydratase"/>
    <property type="match status" value="1"/>
</dbReference>
<evidence type="ECO:0000256" key="2">
    <source>
        <dbReference type="ARBA" id="ARBA00001946"/>
    </source>
</evidence>
<evidence type="ECO:0000256" key="6">
    <source>
        <dbReference type="ARBA" id="ARBA00023239"/>
    </source>
</evidence>
<evidence type="ECO:0000259" key="7">
    <source>
        <dbReference type="SMART" id="SM00922"/>
    </source>
</evidence>